<feature type="transmembrane region" description="Helical" evidence="1">
    <location>
        <begin position="141"/>
        <end position="163"/>
    </location>
</feature>
<feature type="transmembrane region" description="Helical" evidence="1">
    <location>
        <begin position="103"/>
        <end position="121"/>
    </location>
</feature>
<feature type="transmembrane region" description="Helical" evidence="1">
    <location>
        <begin position="205"/>
        <end position="227"/>
    </location>
</feature>
<dbReference type="RefSeq" id="WP_200800931.1">
    <property type="nucleotide sequence ID" value="NZ_FQUQ01000002.1"/>
</dbReference>
<dbReference type="InterPro" id="IPR007349">
    <property type="entry name" value="DUF418"/>
</dbReference>
<keyword evidence="4" id="KW-1185">Reference proteome</keyword>
<dbReference type="Pfam" id="PF04235">
    <property type="entry name" value="DUF418"/>
    <property type="match status" value="1"/>
</dbReference>
<feature type="transmembrane region" description="Helical" evidence="1">
    <location>
        <begin position="62"/>
        <end position="83"/>
    </location>
</feature>
<gene>
    <name evidence="3" type="ORF">SAMN04488522_102873</name>
</gene>
<evidence type="ECO:0000313" key="4">
    <source>
        <dbReference type="Proteomes" id="UP000184287"/>
    </source>
</evidence>
<dbReference type="PANTHER" id="PTHR30590">
    <property type="entry name" value="INNER MEMBRANE PROTEIN"/>
    <property type="match status" value="1"/>
</dbReference>
<feature type="transmembrane region" description="Helical" evidence="1">
    <location>
        <begin position="21"/>
        <end position="42"/>
    </location>
</feature>
<evidence type="ECO:0000313" key="3">
    <source>
        <dbReference type="EMBL" id="SHF33285.1"/>
    </source>
</evidence>
<feature type="transmembrane region" description="Helical" evidence="1">
    <location>
        <begin position="315"/>
        <end position="334"/>
    </location>
</feature>
<keyword evidence="1" id="KW-0472">Membrane</keyword>
<evidence type="ECO:0000256" key="1">
    <source>
        <dbReference type="SAM" id="Phobius"/>
    </source>
</evidence>
<dbReference type="AlphaFoldDB" id="A0A1M5ASV1"/>
<proteinExistence type="predicted"/>
<dbReference type="STRING" id="288992.SAMN04488522_102873"/>
<dbReference type="Proteomes" id="UP000184287">
    <property type="component" value="Unassembled WGS sequence"/>
</dbReference>
<evidence type="ECO:0000259" key="2">
    <source>
        <dbReference type="Pfam" id="PF04235"/>
    </source>
</evidence>
<feature type="transmembrane region" description="Helical" evidence="1">
    <location>
        <begin position="274"/>
        <end position="294"/>
    </location>
</feature>
<feature type="domain" description="DUF418" evidence="2">
    <location>
        <begin position="225"/>
        <end position="380"/>
    </location>
</feature>
<dbReference type="EMBL" id="FQUQ01000002">
    <property type="protein sequence ID" value="SHF33285.1"/>
    <property type="molecule type" value="Genomic_DNA"/>
</dbReference>
<accession>A0A1M5ASV1</accession>
<name>A0A1M5ASV1_9SPHI</name>
<dbReference type="InterPro" id="IPR052529">
    <property type="entry name" value="Bact_Transport_Assoc"/>
</dbReference>
<keyword evidence="1" id="KW-0812">Transmembrane</keyword>
<sequence>MMENSVVQPVKPKERIVIVDILRAWALLGVAIGNYVDYFGLGKEVKHAPDKVSDILMLVNKYFFAAKSWTLLSVLFGYGFAILMNNIAKKGKNPILFFSKRMFWLFVLAFINSAFWFGDILKDYAILGLLLLVFYKASAKMAFRTSLVLLLILPFIAAYLASLNNYDFQKEMEKILPLFYSHNWIDIFVMNLKGTYFLEMINPQYAISVRIMMFACMLLGFAAQRVGFFDHLTAFKKQLITLFWVSLAAAIVLNVGTKIAVAQEFTLLKFFKPGYWTILCTMLSIMSGICWLYISGKLKAVFNGLQFMGKLTLTNYMAQNVIATLLFLNVGLGLFNTQPYWFYALMAVLVFASQILISKCWLSYFNYGPVEWVWRQLSYGQHLPLRKQKNQ</sequence>
<keyword evidence="1" id="KW-1133">Transmembrane helix</keyword>
<dbReference type="PANTHER" id="PTHR30590:SF3">
    <property type="entry name" value="HYPOTHETICAL MEMBRANE SPANNING PROTEIN"/>
    <property type="match status" value="1"/>
</dbReference>
<feature type="transmembrane region" description="Helical" evidence="1">
    <location>
        <begin position="340"/>
        <end position="357"/>
    </location>
</feature>
<feature type="transmembrane region" description="Helical" evidence="1">
    <location>
        <begin position="239"/>
        <end position="262"/>
    </location>
</feature>
<protein>
    <recommendedName>
        <fullName evidence="2">DUF418 domain-containing protein</fullName>
    </recommendedName>
</protein>
<reference evidence="4" key="1">
    <citation type="submission" date="2016-11" db="EMBL/GenBank/DDBJ databases">
        <authorList>
            <person name="Varghese N."/>
            <person name="Submissions S."/>
        </authorList>
    </citation>
    <scope>NUCLEOTIDE SEQUENCE [LARGE SCALE GENOMIC DNA]</scope>
    <source>
        <strain evidence="4">DSM 16990</strain>
    </source>
</reference>
<organism evidence="3 4">
    <name type="scientific">Pedobacter caeni</name>
    <dbReference type="NCBI Taxonomy" id="288992"/>
    <lineage>
        <taxon>Bacteria</taxon>
        <taxon>Pseudomonadati</taxon>
        <taxon>Bacteroidota</taxon>
        <taxon>Sphingobacteriia</taxon>
        <taxon>Sphingobacteriales</taxon>
        <taxon>Sphingobacteriaceae</taxon>
        <taxon>Pedobacter</taxon>
    </lineage>
</organism>